<dbReference type="InterPro" id="IPR020449">
    <property type="entry name" value="Tscrpt_reg_AraC-type_HTH"/>
</dbReference>
<dbReference type="Gene3D" id="2.60.120.10">
    <property type="entry name" value="Jelly Rolls"/>
    <property type="match status" value="1"/>
</dbReference>
<dbReference type="PANTHER" id="PTHR43280:SF28">
    <property type="entry name" value="HTH-TYPE TRANSCRIPTIONAL ACTIVATOR RHAS"/>
    <property type="match status" value="1"/>
</dbReference>
<keyword evidence="3" id="KW-0804">Transcription</keyword>
<dbReference type="PRINTS" id="PR00032">
    <property type="entry name" value="HTHARAC"/>
</dbReference>
<organism evidence="5 6">
    <name type="scientific">Blautia parvula</name>
    <dbReference type="NCBI Taxonomy" id="2877527"/>
    <lineage>
        <taxon>Bacteria</taxon>
        <taxon>Bacillati</taxon>
        <taxon>Bacillota</taxon>
        <taxon>Clostridia</taxon>
        <taxon>Lachnospirales</taxon>
        <taxon>Lachnospiraceae</taxon>
        <taxon>Blautia</taxon>
    </lineage>
</organism>
<accession>A0ABQ0C0B4</accession>
<evidence type="ECO:0000259" key="4">
    <source>
        <dbReference type="PROSITE" id="PS01124"/>
    </source>
</evidence>
<evidence type="ECO:0000256" key="1">
    <source>
        <dbReference type="ARBA" id="ARBA00023015"/>
    </source>
</evidence>
<dbReference type="Pfam" id="PF12833">
    <property type="entry name" value="HTH_18"/>
    <property type="match status" value="1"/>
</dbReference>
<evidence type="ECO:0000256" key="3">
    <source>
        <dbReference type="ARBA" id="ARBA00023163"/>
    </source>
</evidence>
<dbReference type="EMBL" id="BAABZQ010000001">
    <property type="protein sequence ID" value="GAA6502240.1"/>
    <property type="molecule type" value="Genomic_DNA"/>
</dbReference>
<keyword evidence="1" id="KW-0805">Transcription regulation</keyword>
<dbReference type="SUPFAM" id="SSF51182">
    <property type="entry name" value="RmlC-like cupins"/>
    <property type="match status" value="1"/>
</dbReference>
<gene>
    <name evidence="5" type="ORF">K340107D12_50560</name>
</gene>
<evidence type="ECO:0000313" key="5">
    <source>
        <dbReference type="EMBL" id="GAA6502240.1"/>
    </source>
</evidence>
<sequence>MEKRQVPIDQEMNALVAYDDSFRFILSRDDLSEYNKGFVNWHKQPTIEISVICEGAVNVYVLEHEQTVAAGDGFFIMPGFLHSIRPAPGYKTAKYFTLIFHPEILYGSHGSYYEEAYYRPIVDCNTPYFVFRGRDAWTKEIFPKLMWVGDHCPDTSPAFRLKTQHILQDVWALFAANLLDQTKPSLAARDTRKILNLIAYLHEHYQEKFSLAALADHVSMSRNECCRYFKQMMNMTITEYLLEYRLSKAAALLETSGLSITEIAEQTGFCDVSYFIKMFRRKTGITPKAYAKRNHV</sequence>
<dbReference type="InterPro" id="IPR014710">
    <property type="entry name" value="RmlC-like_jellyroll"/>
</dbReference>
<dbReference type="Gene3D" id="1.10.10.60">
    <property type="entry name" value="Homeodomain-like"/>
    <property type="match status" value="2"/>
</dbReference>
<evidence type="ECO:0000256" key="2">
    <source>
        <dbReference type="ARBA" id="ARBA00023125"/>
    </source>
</evidence>
<keyword evidence="6" id="KW-1185">Reference proteome</keyword>
<dbReference type="InterPro" id="IPR009057">
    <property type="entry name" value="Homeodomain-like_sf"/>
</dbReference>
<dbReference type="RefSeq" id="WP_227211733.1">
    <property type="nucleotide sequence ID" value="NZ_BAABZQ010000001.1"/>
</dbReference>
<dbReference type="SMART" id="SM00342">
    <property type="entry name" value="HTH_ARAC"/>
    <property type="match status" value="1"/>
</dbReference>
<dbReference type="PANTHER" id="PTHR43280">
    <property type="entry name" value="ARAC-FAMILY TRANSCRIPTIONAL REGULATOR"/>
    <property type="match status" value="1"/>
</dbReference>
<dbReference type="InterPro" id="IPR003313">
    <property type="entry name" value="AraC-bd"/>
</dbReference>
<reference evidence="5 6" key="1">
    <citation type="submission" date="2024-04" db="EMBL/GenBank/DDBJ databases">
        <title>Defined microbial consortia suppress multidrug-resistant proinflammatory Enterobacteriaceae via ecological control.</title>
        <authorList>
            <person name="Furuichi M."/>
            <person name="Kawaguchi T."/>
            <person name="Pust M."/>
            <person name="Yasuma K."/>
            <person name="Plichta D."/>
            <person name="Hasegawa N."/>
            <person name="Ohya T."/>
            <person name="Bhattarai S."/>
            <person name="Sasajima S."/>
            <person name="Aoto Y."/>
            <person name="Tuganbaev T."/>
            <person name="Yaginuma M."/>
            <person name="Ueda M."/>
            <person name="Okahashi N."/>
            <person name="Amafuji K."/>
            <person name="Kiridooshi Y."/>
            <person name="Sugita K."/>
            <person name="Strazar M."/>
            <person name="Skelly A."/>
            <person name="Suda W."/>
            <person name="Hattori M."/>
            <person name="Nakamoto N."/>
            <person name="Caballero S."/>
            <person name="Norman J."/>
            <person name="Olle B."/>
            <person name="Tanoue T."/>
            <person name="Arita M."/>
            <person name="Bucci V."/>
            <person name="Atarashi K."/>
            <person name="Xavier R."/>
            <person name="Honda K."/>
        </authorList>
    </citation>
    <scope>NUCLEOTIDE SEQUENCE [LARGE SCALE GENOMIC DNA]</scope>
    <source>
        <strain evidence="6">k34-0107-D12</strain>
    </source>
</reference>
<keyword evidence="2" id="KW-0238">DNA-binding</keyword>
<dbReference type="Proteomes" id="UP001600941">
    <property type="component" value="Unassembled WGS sequence"/>
</dbReference>
<comment type="caution">
    <text evidence="5">The sequence shown here is derived from an EMBL/GenBank/DDBJ whole genome shotgun (WGS) entry which is preliminary data.</text>
</comment>
<dbReference type="PROSITE" id="PS00041">
    <property type="entry name" value="HTH_ARAC_FAMILY_1"/>
    <property type="match status" value="1"/>
</dbReference>
<proteinExistence type="predicted"/>
<dbReference type="InterPro" id="IPR011051">
    <property type="entry name" value="RmlC_Cupin_sf"/>
</dbReference>
<dbReference type="InterPro" id="IPR018060">
    <property type="entry name" value="HTH_AraC"/>
</dbReference>
<dbReference type="SUPFAM" id="SSF46689">
    <property type="entry name" value="Homeodomain-like"/>
    <property type="match status" value="2"/>
</dbReference>
<dbReference type="InterPro" id="IPR018062">
    <property type="entry name" value="HTH_AraC-typ_CS"/>
</dbReference>
<name>A0ABQ0C0B4_9FIRM</name>
<feature type="domain" description="HTH araC/xylS-type" evidence="4">
    <location>
        <begin position="195"/>
        <end position="293"/>
    </location>
</feature>
<protein>
    <submittedName>
        <fullName evidence="5">AraC family transcriptional regulator</fullName>
    </submittedName>
</protein>
<dbReference type="PROSITE" id="PS01124">
    <property type="entry name" value="HTH_ARAC_FAMILY_2"/>
    <property type="match status" value="1"/>
</dbReference>
<dbReference type="Pfam" id="PF02311">
    <property type="entry name" value="AraC_binding"/>
    <property type="match status" value="1"/>
</dbReference>
<evidence type="ECO:0000313" key="6">
    <source>
        <dbReference type="Proteomes" id="UP001600941"/>
    </source>
</evidence>